<evidence type="ECO:0000256" key="6">
    <source>
        <dbReference type="ARBA" id="ARBA00022777"/>
    </source>
</evidence>
<dbReference type="Gene3D" id="3.30.200.20">
    <property type="entry name" value="Phosphorylase Kinase, domain 1"/>
    <property type="match status" value="1"/>
</dbReference>
<evidence type="ECO:0000313" key="14">
    <source>
        <dbReference type="Proteomes" id="UP001488805"/>
    </source>
</evidence>
<organism evidence="12 14">
    <name type="scientific">Zoarces viviparus</name>
    <name type="common">Viviparous eelpout</name>
    <name type="synonym">Blennius viviparus</name>
    <dbReference type="NCBI Taxonomy" id="48416"/>
    <lineage>
        <taxon>Eukaryota</taxon>
        <taxon>Metazoa</taxon>
        <taxon>Chordata</taxon>
        <taxon>Craniata</taxon>
        <taxon>Vertebrata</taxon>
        <taxon>Euteleostomi</taxon>
        <taxon>Actinopterygii</taxon>
        <taxon>Neopterygii</taxon>
        <taxon>Teleostei</taxon>
        <taxon>Neoteleostei</taxon>
        <taxon>Acanthomorphata</taxon>
        <taxon>Eupercaria</taxon>
        <taxon>Perciformes</taxon>
        <taxon>Cottioidei</taxon>
        <taxon>Zoarcales</taxon>
        <taxon>Zoarcidae</taxon>
        <taxon>Zoarcinae</taxon>
        <taxon>Zoarces</taxon>
    </lineage>
</organism>
<evidence type="ECO:0000256" key="7">
    <source>
        <dbReference type="ARBA" id="ARBA00022840"/>
    </source>
</evidence>
<reference evidence="12 14" key="1">
    <citation type="journal article" date="2024" name="Genome Biol. Evol.">
        <title>Chromosome-level genome assembly of the viviparous eelpout Zoarces viviparus.</title>
        <authorList>
            <person name="Fuhrmann N."/>
            <person name="Brasseur M.V."/>
            <person name="Bakowski C.E."/>
            <person name="Podsiadlowski L."/>
            <person name="Prost S."/>
            <person name="Krehenwinkel H."/>
            <person name="Mayer C."/>
        </authorList>
    </citation>
    <scope>NUCLEOTIDE SEQUENCE [LARGE SCALE GENOMIC DNA]</scope>
    <source>
        <strain evidence="12">NO-MEL_2022_Ind0_liver</strain>
    </source>
</reference>
<accession>A0AAW1F8H4</accession>
<evidence type="ECO:0000259" key="11">
    <source>
        <dbReference type="PROSITE" id="PS50011"/>
    </source>
</evidence>
<evidence type="ECO:0000256" key="1">
    <source>
        <dbReference type="ARBA" id="ARBA00005505"/>
    </source>
</evidence>
<keyword evidence="5" id="KW-0547">Nucleotide-binding</keyword>
<dbReference type="EMBL" id="JBCEZU010000100">
    <property type="protein sequence ID" value="KAK9530874.1"/>
    <property type="molecule type" value="Genomic_DNA"/>
</dbReference>
<dbReference type="EC" id="2.7.11.1" evidence="2"/>
<keyword evidence="3" id="KW-0723">Serine/threonine-protein kinase</keyword>
<dbReference type="GO" id="GO:0005737">
    <property type="term" value="C:cytoplasm"/>
    <property type="evidence" value="ECO:0007669"/>
    <property type="project" value="TreeGrafter"/>
</dbReference>
<keyword evidence="7" id="KW-0067">ATP-binding</keyword>
<dbReference type="AlphaFoldDB" id="A0AAW1F8H4"/>
<dbReference type="InterPro" id="IPR008271">
    <property type="entry name" value="Ser/Thr_kinase_AS"/>
</dbReference>
<comment type="catalytic activity">
    <reaction evidence="9">
        <text>L-seryl-[protein] + ATP = O-phospho-L-seryl-[protein] + ADP + H(+)</text>
        <dbReference type="Rhea" id="RHEA:17989"/>
        <dbReference type="Rhea" id="RHEA-COMP:9863"/>
        <dbReference type="Rhea" id="RHEA-COMP:11604"/>
        <dbReference type="ChEBI" id="CHEBI:15378"/>
        <dbReference type="ChEBI" id="CHEBI:29999"/>
        <dbReference type="ChEBI" id="CHEBI:30616"/>
        <dbReference type="ChEBI" id="CHEBI:83421"/>
        <dbReference type="ChEBI" id="CHEBI:456216"/>
        <dbReference type="EC" id="2.7.11.1"/>
    </reaction>
</comment>
<dbReference type="GO" id="GO:0004674">
    <property type="term" value="F:protein serine/threonine kinase activity"/>
    <property type="evidence" value="ECO:0007669"/>
    <property type="project" value="UniProtKB-KW"/>
</dbReference>
<feature type="region of interest" description="Disordered" evidence="10">
    <location>
        <begin position="1"/>
        <end position="89"/>
    </location>
</feature>
<evidence type="ECO:0000313" key="13">
    <source>
        <dbReference type="EMBL" id="KAK9530874.1"/>
    </source>
</evidence>
<evidence type="ECO:0000256" key="5">
    <source>
        <dbReference type="ARBA" id="ARBA00022741"/>
    </source>
</evidence>
<dbReference type="GO" id="GO:0005524">
    <property type="term" value="F:ATP binding"/>
    <property type="evidence" value="ECO:0007669"/>
    <property type="project" value="UniProtKB-KW"/>
</dbReference>
<dbReference type="SUPFAM" id="SSF56112">
    <property type="entry name" value="Protein kinase-like (PK-like)"/>
    <property type="match status" value="1"/>
</dbReference>
<dbReference type="GO" id="GO:0007346">
    <property type="term" value="P:regulation of mitotic cell cycle"/>
    <property type="evidence" value="ECO:0007669"/>
    <property type="project" value="TreeGrafter"/>
</dbReference>
<dbReference type="Proteomes" id="UP001488805">
    <property type="component" value="Unassembled WGS sequence"/>
</dbReference>
<keyword evidence="6" id="KW-0418">Kinase</keyword>
<feature type="domain" description="Protein kinase" evidence="11">
    <location>
        <begin position="101"/>
        <end position="352"/>
    </location>
</feature>
<dbReference type="InterPro" id="IPR011009">
    <property type="entry name" value="Kinase-like_dom_sf"/>
</dbReference>
<dbReference type="Pfam" id="PF00069">
    <property type="entry name" value="Pkinase"/>
    <property type="match status" value="1"/>
</dbReference>
<dbReference type="InterPro" id="IPR000719">
    <property type="entry name" value="Prot_kinase_dom"/>
</dbReference>
<dbReference type="InterPro" id="IPR051138">
    <property type="entry name" value="PIM_Ser/Thr_kinase"/>
</dbReference>
<comment type="similarity">
    <text evidence="1">Belongs to the protein kinase superfamily. CAMK Ser/Thr protein kinase family. PIM subfamily.</text>
</comment>
<keyword evidence="4" id="KW-0808">Transferase</keyword>
<gene>
    <name evidence="12" type="ORF">VZT92_012347</name>
    <name evidence="13" type="ORF">VZT92_012349</name>
</gene>
<sequence>MPNQSAEVSEEHKPILPTDDESDNRTTSDTCGLTEVTEKGTEYVEASISEDSESCNTSVDDVGRKRKASDDGPNMKTSSPDQRGLSGSEVVDPTAEFEAKYKQEDLLGKGGCGSVFAGYRKADNLPVAIKHVPSVNILCKHVNGISLEVAIMLKLAAKSDQTSAPISLLEWYNLDQELILVLERPIPAKDLRGHIETNGGPLDEEEAKVILKQLIDAAIDLEKQHIFHRDIKVQNILIETSSNRPRVRLIDFGLSRFVKKRTSYREFFGTQSPPECGDRGVYRPGPTTVFQIGMVLFDMLHLSEFAKDSFFANKQRISYKLSNDCKDLLRTTLNREPKKRPTLKQLKSHPWLT</sequence>
<dbReference type="PANTHER" id="PTHR22984:SF11">
    <property type="entry name" value="AURORA KINASE-RELATED"/>
    <property type="match status" value="1"/>
</dbReference>
<proteinExistence type="inferred from homology"/>
<dbReference type="Gene3D" id="1.10.510.10">
    <property type="entry name" value="Transferase(Phosphotransferase) domain 1"/>
    <property type="match status" value="1"/>
</dbReference>
<dbReference type="FunFam" id="3.30.200.20:FF:000475">
    <property type="entry name" value="Serine/threonine-protein kinase"/>
    <property type="match status" value="1"/>
</dbReference>
<dbReference type="SMART" id="SM00220">
    <property type="entry name" value="S_TKc"/>
    <property type="match status" value="1"/>
</dbReference>
<dbReference type="PROSITE" id="PS50011">
    <property type="entry name" value="PROTEIN_KINASE_DOM"/>
    <property type="match status" value="1"/>
</dbReference>
<name>A0AAW1F8H4_ZOAVI</name>
<dbReference type="PANTHER" id="PTHR22984">
    <property type="entry name" value="SERINE/THREONINE-PROTEIN KINASE PIM"/>
    <property type="match status" value="1"/>
</dbReference>
<evidence type="ECO:0000256" key="4">
    <source>
        <dbReference type="ARBA" id="ARBA00022679"/>
    </source>
</evidence>
<evidence type="ECO:0000256" key="8">
    <source>
        <dbReference type="ARBA" id="ARBA00047899"/>
    </source>
</evidence>
<dbReference type="GO" id="GO:0043066">
    <property type="term" value="P:negative regulation of apoptotic process"/>
    <property type="evidence" value="ECO:0007669"/>
    <property type="project" value="TreeGrafter"/>
</dbReference>
<evidence type="ECO:0000256" key="2">
    <source>
        <dbReference type="ARBA" id="ARBA00012513"/>
    </source>
</evidence>
<keyword evidence="14" id="KW-1185">Reference proteome</keyword>
<comment type="catalytic activity">
    <reaction evidence="8">
        <text>L-threonyl-[protein] + ATP = O-phospho-L-threonyl-[protein] + ADP + H(+)</text>
        <dbReference type="Rhea" id="RHEA:46608"/>
        <dbReference type="Rhea" id="RHEA-COMP:11060"/>
        <dbReference type="Rhea" id="RHEA-COMP:11605"/>
        <dbReference type="ChEBI" id="CHEBI:15378"/>
        <dbReference type="ChEBI" id="CHEBI:30013"/>
        <dbReference type="ChEBI" id="CHEBI:30616"/>
        <dbReference type="ChEBI" id="CHEBI:61977"/>
        <dbReference type="ChEBI" id="CHEBI:456216"/>
        <dbReference type="EC" id="2.7.11.1"/>
    </reaction>
</comment>
<evidence type="ECO:0000313" key="12">
    <source>
        <dbReference type="EMBL" id="KAK9530872.1"/>
    </source>
</evidence>
<evidence type="ECO:0000256" key="10">
    <source>
        <dbReference type="SAM" id="MobiDB-lite"/>
    </source>
</evidence>
<comment type="caution">
    <text evidence="12">The sequence shown here is derived from an EMBL/GenBank/DDBJ whole genome shotgun (WGS) entry which is preliminary data.</text>
</comment>
<evidence type="ECO:0000256" key="3">
    <source>
        <dbReference type="ARBA" id="ARBA00022527"/>
    </source>
</evidence>
<dbReference type="EMBL" id="JBCEZU010000100">
    <property type="protein sequence ID" value="KAK9530872.1"/>
    <property type="molecule type" value="Genomic_DNA"/>
</dbReference>
<evidence type="ECO:0000256" key="9">
    <source>
        <dbReference type="ARBA" id="ARBA00048679"/>
    </source>
</evidence>
<protein>
    <recommendedName>
        <fullName evidence="2">non-specific serine/threonine protein kinase</fullName>
        <ecNumber evidence="2">2.7.11.1</ecNumber>
    </recommendedName>
</protein>
<dbReference type="PROSITE" id="PS00108">
    <property type="entry name" value="PROTEIN_KINASE_ST"/>
    <property type="match status" value="1"/>
</dbReference>